<dbReference type="Pfam" id="PF22614">
    <property type="entry name" value="Slo-like_RCK"/>
    <property type="match status" value="1"/>
</dbReference>
<sequence length="1207" mass="136215">MSGADLSSTEQWNEIGWQLIVGGFLYFVFFTAAVIVDFSKAMKAFEERTSFTIRFNKSLWWLRTDVSHIFLALLNTLFCAFFIVRTYEREFTVGMRVVEGIGSIVFLIIAILEFVGSYFRLSYVLEYHTILNLIAIASAYYTLSTDFYLGFGFLRSVLALKHTKDIALLDKVAGGCGKLLLSVALLLLTVVVYVFLFASAIFITENLGDPEGIHYNPEEWSIYNSFYFMIVTMSTVGYGDFFATTLLGRLLMMFCIAIGIVIFAAKTGELFEIVRSDQLGHGRFRNPDYSSFVVVVGNVTGEILELILDQLLHPDRLLRVNSRGTRIVALLPTEKKFLELKSHFSNEVKLKNAKYLHFFVGNPLEPGNLDRVQIKNSSAVYILSPEAKHGAEINDLRQMFTAVAIRRHLKEIEATNRNSRKIPIKLNVSQRRFWQEYQHPLLTDPNAEVDVVSYDKMMMSLLASSALAPGFTTFLLNLITQIGEEDLQARPEDKPWMRSYLNGAANEMYIIKPHAQLYQQEFWDLHNTFMSRGALLLGYVRKNGWVYLAPESDSGMIPPESRLICMCQTLSDVERFVAAEGGPETIDVGTPLCISLRDKGLLANYDRVKILMRQPSQPSAQQKFFKTFHLQDEKGVVMHDGEIYDSGFFEMPASLVLKFCAVAIDLDSLKEKSDIIFDLYGYKKLESEEEGTKLISTIKVSPKEFRASLKPQEDTNKSGLVDSKGALADLKTFHTFTDDEGKTAVMELQPTLAKSDMKSLRRQRHIPTSERKTSVSTLKDLGSEGETENPLLTQKLEAKVRQEELSEGMIEDNISGWATHILDGESVRISDMKDLERHVVVFDCKPESLKYLLQPINKRLSATRQYQRLKIIIIHHSRLSEVYPRISDAISVSEDVYWVCTKSRTNKLFHDLRMHKARQVILCESHHLDKEIANDDVILPPDAPIIFLFVRLRAYLEEMRTKRGHGYVPVTVELQNDAPISFLRYCEDDRLFTHPLLAEGAIVTKKFGQLLLMQSQDNRFMVNVINALTLTSSREGSGLAQVYGIRLAAMKDKLKGSMWCHVREYFIPRKVLPIALYVQRTNDEDQKIQRLCISHPANNTPIDMDVDMVMVLSSKVPQAAKGIGGDIKKLTSPKAELDTGLDDDKKSSDAKAPATNEEKQAIVGFEGIGETRETSGQPAILPRTSIVANGNNGSVASIASTSQPLVE</sequence>
<feature type="transmembrane region" description="Helical" evidence="13">
    <location>
        <begin position="179"/>
        <end position="202"/>
    </location>
</feature>
<evidence type="ECO:0000256" key="6">
    <source>
        <dbReference type="ARBA" id="ARBA00022958"/>
    </source>
</evidence>
<feature type="transmembrane region" description="Helical" evidence="13">
    <location>
        <begin position="97"/>
        <end position="119"/>
    </location>
</feature>
<keyword evidence="6" id="KW-0630">Potassium</keyword>
<dbReference type="SUPFAM" id="SSF81324">
    <property type="entry name" value="Voltage-gated potassium channels"/>
    <property type="match status" value="1"/>
</dbReference>
<feature type="domain" description="RCK N-terminal" evidence="16">
    <location>
        <begin position="290"/>
        <end position="413"/>
    </location>
</feature>
<keyword evidence="3" id="KW-0633">Potassium transport</keyword>
<comment type="subcellular location">
    <subcellularLocation>
        <location evidence="1">Membrane</location>
        <topology evidence="1">Multi-pass membrane protein</topology>
    </subcellularLocation>
</comment>
<dbReference type="GO" id="GO:0016020">
    <property type="term" value="C:membrane"/>
    <property type="evidence" value="ECO:0007669"/>
    <property type="project" value="UniProtKB-SubCell"/>
</dbReference>
<dbReference type="Pfam" id="PF07885">
    <property type="entry name" value="Ion_trans_2"/>
    <property type="match status" value="1"/>
</dbReference>
<gene>
    <name evidence="17" type="ORF">LGLO00237_LOCUS11463</name>
</gene>
<keyword evidence="10" id="KW-0407">Ion channel</keyword>
<feature type="transmembrane region" description="Helical" evidence="13">
    <location>
        <begin position="66"/>
        <end position="85"/>
    </location>
</feature>
<feature type="region of interest" description="Disordered" evidence="12">
    <location>
        <begin position="755"/>
        <end position="787"/>
    </location>
</feature>
<evidence type="ECO:0000256" key="10">
    <source>
        <dbReference type="ARBA" id="ARBA00023303"/>
    </source>
</evidence>
<organism evidence="17">
    <name type="scientific">Lotharella globosa</name>
    <dbReference type="NCBI Taxonomy" id="91324"/>
    <lineage>
        <taxon>Eukaryota</taxon>
        <taxon>Sar</taxon>
        <taxon>Rhizaria</taxon>
        <taxon>Cercozoa</taxon>
        <taxon>Chlorarachniophyceae</taxon>
        <taxon>Lotharella</taxon>
    </lineage>
</organism>
<keyword evidence="5" id="KW-0631">Potassium channel</keyword>
<dbReference type="InterPro" id="IPR013099">
    <property type="entry name" value="K_chnl_dom"/>
</dbReference>
<evidence type="ECO:0000256" key="8">
    <source>
        <dbReference type="ARBA" id="ARBA00023065"/>
    </source>
</evidence>
<evidence type="ECO:0000256" key="3">
    <source>
        <dbReference type="ARBA" id="ARBA00022538"/>
    </source>
</evidence>
<comment type="catalytic activity">
    <reaction evidence="11">
        <text>K(+)(in) = K(+)(out)</text>
        <dbReference type="Rhea" id="RHEA:29463"/>
        <dbReference type="ChEBI" id="CHEBI:29103"/>
    </reaction>
</comment>
<feature type="transmembrane region" description="Helical" evidence="13">
    <location>
        <begin position="15"/>
        <end position="36"/>
    </location>
</feature>
<proteinExistence type="predicted"/>
<keyword evidence="4 13" id="KW-0812">Transmembrane</keyword>
<reference evidence="17" key="1">
    <citation type="submission" date="2021-01" db="EMBL/GenBank/DDBJ databases">
        <authorList>
            <person name="Corre E."/>
            <person name="Pelletier E."/>
            <person name="Niang G."/>
            <person name="Scheremetjew M."/>
            <person name="Finn R."/>
            <person name="Kale V."/>
            <person name="Holt S."/>
            <person name="Cochrane G."/>
            <person name="Meng A."/>
            <person name="Brown T."/>
            <person name="Cohen L."/>
        </authorList>
    </citation>
    <scope>NUCLEOTIDE SEQUENCE</scope>
    <source>
        <strain evidence="17">CCCM811</strain>
    </source>
</reference>
<dbReference type="Gene3D" id="1.10.287.70">
    <property type="match status" value="1"/>
</dbReference>
<feature type="transmembrane region" description="Helical" evidence="13">
    <location>
        <begin position="246"/>
        <end position="265"/>
    </location>
</feature>
<dbReference type="PANTHER" id="PTHR10027">
    <property type="entry name" value="CALCIUM-ACTIVATED POTASSIUM CHANNEL ALPHA CHAIN"/>
    <property type="match status" value="1"/>
</dbReference>
<protein>
    <recommendedName>
        <fullName evidence="18">Potassium channel domain-containing protein</fullName>
    </recommendedName>
</protein>
<evidence type="ECO:0000259" key="15">
    <source>
        <dbReference type="Pfam" id="PF07885"/>
    </source>
</evidence>
<dbReference type="Pfam" id="PF03493">
    <property type="entry name" value="BK_channel_a"/>
    <property type="match status" value="1"/>
</dbReference>
<feature type="transmembrane region" description="Helical" evidence="13">
    <location>
        <begin position="139"/>
        <end position="158"/>
    </location>
</feature>
<feature type="compositionally biased region" description="Polar residues" evidence="12">
    <location>
        <begin position="1186"/>
        <end position="1207"/>
    </location>
</feature>
<feature type="region of interest" description="Disordered" evidence="12">
    <location>
        <begin position="1134"/>
        <end position="1207"/>
    </location>
</feature>
<dbReference type="GO" id="GO:0005267">
    <property type="term" value="F:potassium channel activity"/>
    <property type="evidence" value="ECO:0007669"/>
    <property type="project" value="UniProtKB-KW"/>
</dbReference>
<evidence type="ECO:0000256" key="5">
    <source>
        <dbReference type="ARBA" id="ARBA00022826"/>
    </source>
</evidence>
<dbReference type="PRINTS" id="PR00169">
    <property type="entry name" value="KCHANNEL"/>
</dbReference>
<feature type="domain" description="Potassium channel" evidence="15">
    <location>
        <begin position="191"/>
        <end position="274"/>
    </location>
</feature>
<dbReference type="EMBL" id="HBIV01015733">
    <property type="protein sequence ID" value="CAE0659885.1"/>
    <property type="molecule type" value="Transcribed_RNA"/>
</dbReference>
<evidence type="ECO:0000259" key="16">
    <source>
        <dbReference type="Pfam" id="PF22614"/>
    </source>
</evidence>
<evidence type="ECO:0000259" key="14">
    <source>
        <dbReference type="Pfam" id="PF03493"/>
    </source>
</evidence>
<dbReference type="PANTHER" id="PTHR10027:SF10">
    <property type="entry name" value="SLOWPOKE 2, ISOFORM D"/>
    <property type="match status" value="1"/>
</dbReference>
<keyword evidence="2" id="KW-0813">Transport</keyword>
<feature type="transmembrane region" description="Helical" evidence="13">
    <location>
        <begin position="222"/>
        <end position="239"/>
    </location>
</feature>
<dbReference type="AlphaFoldDB" id="A0A7S4DNG5"/>
<dbReference type="InterPro" id="IPR003929">
    <property type="entry name" value="K_chnl_BK_asu"/>
</dbReference>
<name>A0A7S4DNG5_9EUKA</name>
<evidence type="ECO:0000256" key="2">
    <source>
        <dbReference type="ARBA" id="ARBA00022448"/>
    </source>
</evidence>
<keyword evidence="9 13" id="KW-0472">Membrane</keyword>
<evidence type="ECO:0008006" key="18">
    <source>
        <dbReference type="Google" id="ProtNLM"/>
    </source>
</evidence>
<evidence type="ECO:0000256" key="13">
    <source>
        <dbReference type="SAM" id="Phobius"/>
    </source>
</evidence>
<evidence type="ECO:0000256" key="11">
    <source>
        <dbReference type="ARBA" id="ARBA00034430"/>
    </source>
</evidence>
<feature type="domain" description="Calcium-activated potassium channel BK alpha subunit" evidence="14">
    <location>
        <begin position="450"/>
        <end position="537"/>
    </location>
</feature>
<accession>A0A7S4DNG5</accession>
<evidence type="ECO:0000256" key="12">
    <source>
        <dbReference type="SAM" id="MobiDB-lite"/>
    </source>
</evidence>
<keyword evidence="7 13" id="KW-1133">Transmembrane helix</keyword>
<keyword evidence="8" id="KW-0406">Ion transport</keyword>
<evidence type="ECO:0000313" key="17">
    <source>
        <dbReference type="EMBL" id="CAE0659885.1"/>
    </source>
</evidence>
<evidence type="ECO:0000256" key="1">
    <source>
        <dbReference type="ARBA" id="ARBA00004141"/>
    </source>
</evidence>
<evidence type="ECO:0000256" key="4">
    <source>
        <dbReference type="ARBA" id="ARBA00022692"/>
    </source>
</evidence>
<evidence type="ECO:0000256" key="7">
    <source>
        <dbReference type="ARBA" id="ARBA00022989"/>
    </source>
</evidence>
<dbReference type="InterPro" id="IPR003148">
    <property type="entry name" value="RCK_N"/>
</dbReference>
<dbReference type="InterPro" id="IPR047871">
    <property type="entry name" value="K_chnl_Slo-like"/>
</dbReference>
<evidence type="ECO:0000256" key="9">
    <source>
        <dbReference type="ARBA" id="ARBA00023136"/>
    </source>
</evidence>